<dbReference type="Pfam" id="PF12796">
    <property type="entry name" value="Ank_2"/>
    <property type="match status" value="3"/>
</dbReference>
<dbReference type="PROSITE" id="PS50088">
    <property type="entry name" value="ANK_REPEAT"/>
    <property type="match status" value="4"/>
</dbReference>
<feature type="region of interest" description="Disordered" evidence="13">
    <location>
        <begin position="493"/>
        <end position="521"/>
    </location>
</feature>
<dbReference type="Pfam" id="PF00069">
    <property type="entry name" value="Pkinase"/>
    <property type="match status" value="1"/>
</dbReference>
<proteinExistence type="inferred from homology"/>
<reference evidence="15 16" key="1">
    <citation type="journal article" date="2018" name="Genome Biol. Evol.">
        <title>Multiple Roots of Fruiting Body Formation in Amoebozoa.</title>
        <authorList>
            <person name="Hillmann F."/>
            <person name="Forbes G."/>
            <person name="Novohradska S."/>
            <person name="Ferling I."/>
            <person name="Riege K."/>
            <person name="Groth M."/>
            <person name="Westermann M."/>
            <person name="Marz M."/>
            <person name="Spaller T."/>
            <person name="Winckler T."/>
            <person name="Schaap P."/>
            <person name="Glockner G."/>
        </authorList>
    </citation>
    <scope>NUCLEOTIDE SEQUENCE [LARGE SCALE GENOMIC DNA]</scope>
    <source>
        <strain evidence="15 16">Jena</strain>
    </source>
</reference>
<evidence type="ECO:0000256" key="6">
    <source>
        <dbReference type="ARBA" id="ARBA00022777"/>
    </source>
</evidence>
<feature type="binding site" evidence="11">
    <location>
        <position position="576"/>
    </location>
    <ligand>
        <name>ATP</name>
        <dbReference type="ChEBI" id="CHEBI:30616"/>
    </ligand>
</feature>
<keyword evidence="10" id="KW-0040">ANK repeat</keyword>
<feature type="repeat" description="ANK" evidence="10">
    <location>
        <begin position="167"/>
        <end position="199"/>
    </location>
</feature>
<sequence>MSMERVEVSFMYRRGRVSSMLQRYCVHRQRRLLTGHSCHSEQQRIGSLKNSMKDDGGQTLLHGACTDGNLDLVKKLMKKKGNINEPDDNGWTPFHCACNSSSFSLEMLGYILRETPVDVTAQTEDGSNGFHYLVRQNLSPAEEPFLVAILLQMLERAPFIHLPTKKNHEYPLHIAAMRGNKAIVKFLLENGSKPDMRNSNKETALHYAAGFGSTEIARMLLEYGANKYALNNKGETALDLGKRTNKAEINELLGDVKFPALFRSVRSNKPSSVSMFCKSNNDGASLRDGDGRTAFMHAATLSTFEVMDTLLKTTTDDSANSTRNFRLSKVTTLKPPGAPSTNDPPLSTFLSNVDNNNWTLMHYLAYLPNDIDAQILSTLAKRGGSALLEKGNNSGDTPLHFGEFSARLHILMWSAALLGHTQFARFLLENNVPLNVTNNLDETPLYYATISQSRDIIRLLLERSANPDEGKNLYDITDAAKDEFGLPKRMRAEVKKTDRKMKKEERKHKSKSERMGGDLEISGPSHMRRVVHVTTDYQWEMNSGDAFDLAECIGQGAYGSVYRALQKETNYVLAIKQVPAGDKPEDIEKEITVLKRCKDTNIVSYLGCFTRESRLWILMEFCGCGSMQDIFKKLNKDNRLMTERQLAALLVFVLNGLMYLHDSGIIHRDLKPANILLNAAGEAKLADFGVSTQLSNTMAKAATTIGTPLYMSPEVIEGNSYDFKADIWSTGITVIELATGKIPFASENMLRAIGLIVSGPAPKLDDPTGKWSPSLHSFVDEACVKEPSGRKSAAELLNHSLISAYASQDHRKSLREMLAPYYPEALESKPTTADILYSVKKAKKAAEAAAVAAANAISPLMDSVLVKSSGSVGSNSSFIQSPSVPPPPTRSSTPLVDGSRSLVHSDSGGSTSSPTVNRPYSASVSVMPNSVVSAPKKTTTQEQGVDSHTSILKDMLRISNAEKDALKKELQEWKDKYAQLEAQYNKLKTGSHSDIKFFKMTAYYGRAHFGTILNSIGSWDSKFVLLIEKLERHIPYHGSFDTRRTMLRNFVVFQ</sequence>
<evidence type="ECO:0000256" key="8">
    <source>
        <dbReference type="ARBA" id="ARBA00047899"/>
    </source>
</evidence>
<dbReference type="Proteomes" id="UP000241769">
    <property type="component" value="Unassembled WGS sequence"/>
</dbReference>
<dbReference type="PROSITE" id="PS00107">
    <property type="entry name" value="PROTEIN_KINASE_ATP"/>
    <property type="match status" value="1"/>
</dbReference>
<keyword evidence="4" id="KW-0808">Transferase</keyword>
<evidence type="ECO:0000256" key="12">
    <source>
        <dbReference type="SAM" id="Coils"/>
    </source>
</evidence>
<feature type="coiled-coil region" evidence="12">
    <location>
        <begin position="956"/>
        <end position="990"/>
    </location>
</feature>
<keyword evidence="6 15" id="KW-0418">Kinase</keyword>
<keyword evidence="16" id="KW-1185">Reference proteome</keyword>
<feature type="compositionally biased region" description="Polar residues" evidence="13">
    <location>
        <begin position="902"/>
        <end position="921"/>
    </location>
</feature>
<feature type="domain" description="Protein kinase" evidence="14">
    <location>
        <begin position="547"/>
        <end position="802"/>
    </location>
</feature>
<dbReference type="SMART" id="SM00220">
    <property type="entry name" value="S_TKc"/>
    <property type="match status" value="1"/>
</dbReference>
<evidence type="ECO:0000256" key="3">
    <source>
        <dbReference type="ARBA" id="ARBA00022527"/>
    </source>
</evidence>
<dbReference type="STRING" id="1890364.A0A2P6P0Q0"/>
<feature type="compositionally biased region" description="Basic and acidic residues" evidence="13">
    <location>
        <begin position="493"/>
        <end position="504"/>
    </location>
</feature>
<evidence type="ECO:0000256" key="11">
    <source>
        <dbReference type="PROSITE-ProRule" id="PRU10141"/>
    </source>
</evidence>
<evidence type="ECO:0000256" key="2">
    <source>
        <dbReference type="ARBA" id="ARBA00012513"/>
    </source>
</evidence>
<dbReference type="PROSITE" id="PS00108">
    <property type="entry name" value="PROTEIN_KINASE_ST"/>
    <property type="match status" value="1"/>
</dbReference>
<dbReference type="InterPro" id="IPR000719">
    <property type="entry name" value="Prot_kinase_dom"/>
</dbReference>
<evidence type="ECO:0000256" key="10">
    <source>
        <dbReference type="PROSITE-ProRule" id="PRU00023"/>
    </source>
</evidence>
<feature type="region of interest" description="Disordered" evidence="13">
    <location>
        <begin position="875"/>
        <end position="921"/>
    </location>
</feature>
<dbReference type="PROSITE" id="PS50011">
    <property type="entry name" value="PROTEIN_KINASE_DOM"/>
    <property type="match status" value="1"/>
</dbReference>
<dbReference type="InParanoid" id="A0A2P6P0Q0"/>
<dbReference type="OrthoDB" id="248923at2759"/>
<organism evidence="15 16">
    <name type="scientific">Planoprotostelium fungivorum</name>
    <dbReference type="NCBI Taxonomy" id="1890364"/>
    <lineage>
        <taxon>Eukaryota</taxon>
        <taxon>Amoebozoa</taxon>
        <taxon>Evosea</taxon>
        <taxon>Variosea</taxon>
        <taxon>Cavosteliida</taxon>
        <taxon>Cavosteliaceae</taxon>
        <taxon>Planoprotostelium</taxon>
    </lineage>
</organism>
<dbReference type="SMART" id="SM00248">
    <property type="entry name" value="ANK"/>
    <property type="match status" value="8"/>
</dbReference>
<keyword evidence="12" id="KW-0175">Coiled coil</keyword>
<evidence type="ECO:0000256" key="13">
    <source>
        <dbReference type="SAM" id="MobiDB-lite"/>
    </source>
</evidence>
<dbReference type="InterPro" id="IPR002110">
    <property type="entry name" value="Ankyrin_rpt"/>
</dbReference>
<dbReference type="GO" id="GO:0005524">
    <property type="term" value="F:ATP binding"/>
    <property type="evidence" value="ECO:0007669"/>
    <property type="project" value="UniProtKB-UniRule"/>
</dbReference>
<dbReference type="GO" id="GO:0005737">
    <property type="term" value="C:cytoplasm"/>
    <property type="evidence" value="ECO:0007669"/>
    <property type="project" value="TreeGrafter"/>
</dbReference>
<comment type="catalytic activity">
    <reaction evidence="9">
        <text>L-seryl-[protein] + ATP = O-phospho-L-seryl-[protein] + ADP + H(+)</text>
        <dbReference type="Rhea" id="RHEA:17989"/>
        <dbReference type="Rhea" id="RHEA-COMP:9863"/>
        <dbReference type="Rhea" id="RHEA-COMP:11604"/>
        <dbReference type="ChEBI" id="CHEBI:15378"/>
        <dbReference type="ChEBI" id="CHEBI:29999"/>
        <dbReference type="ChEBI" id="CHEBI:30616"/>
        <dbReference type="ChEBI" id="CHEBI:83421"/>
        <dbReference type="ChEBI" id="CHEBI:456216"/>
        <dbReference type="EC" id="2.7.11.1"/>
    </reaction>
</comment>
<dbReference type="InterPro" id="IPR036770">
    <property type="entry name" value="Ankyrin_rpt-contain_sf"/>
</dbReference>
<dbReference type="SUPFAM" id="SSF48403">
    <property type="entry name" value="Ankyrin repeat"/>
    <property type="match status" value="2"/>
</dbReference>
<dbReference type="InterPro" id="IPR011009">
    <property type="entry name" value="Kinase-like_dom_sf"/>
</dbReference>
<evidence type="ECO:0000259" key="14">
    <source>
        <dbReference type="PROSITE" id="PS50011"/>
    </source>
</evidence>
<dbReference type="AlphaFoldDB" id="A0A2P6P0Q0"/>
<dbReference type="Gene3D" id="1.10.510.10">
    <property type="entry name" value="Transferase(Phosphotransferase) domain 1"/>
    <property type="match status" value="1"/>
</dbReference>
<dbReference type="InterPro" id="IPR017441">
    <property type="entry name" value="Protein_kinase_ATP_BS"/>
</dbReference>
<gene>
    <name evidence="15" type="ORF">PROFUN_00127</name>
</gene>
<comment type="caution">
    <text evidence="15">The sequence shown here is derived from an EMBL/GenBank/DDBJ whole genome shotgun (WGS) entry which is preliminary data.</text>
</comment>
<evidence type="ECO:0000313" key="16">
    <source>
        <dbReference type="Proteomes" id="UP000241769"/>
    </source>
</evidence>
<protein>
    <recommendedName>
        <fullName evidence="2">non-specific serine/threonine protein kinase</fullName>
        <ecNumber evidence="2">2.7.11.1</ecNumber>
    </recommendedName>
</protein>
<feature type="repeat" description="ANK" evidence="10">
    <location>
        <begin position="56"/>
        <end position="88"/>
    </location>
</feature>
<feature type="repeat" description="ANK" evidence="10">
    <location>
        <begin position="440"/>
        <end position="472"/>
    </location>
</feature>
<evidence type="ECO:0000256" key="5">
    <source>
        <dbReference type="ARBA" id="ARBA00022741"/>
    </source>
</evidence>
<accession>A0A2P6P0Q0</accession>
<dbReference type="GO" id="GO:0004674">
    <property type="term" value="F:protein serine/threonine kinase activity"/>
    <property type="evidence" value="ECO:0007669"/>
    <property type="project" value="UniProtKB-KW"/>
</dbReference>
<evidence type="ECO:0000256" key="9">
    <source>
        <dbReference type="ARBA" id="ARBA00048679"/>
    </source>
</evidence>
<keyword evidence="3" id="KW-0723">Serine/threonine-protein kinase</keyword>
<name>A0A2P6P0Q0_9EUKA</name>
<evidence type="ECO:0000256" key="1">
    <source>
        <dbReference type="ARBA" id="ARBA00008874"/>
    </source>
</evidence>
<dbReference type="EC" id="2.7.11.1" evidence="2"/>
<comment type="catalytic activity">
    <reaction evidence="8">
        <text>L-threonyl-[protein] + ATP = O-phospho-L-threonyl-[protein] + ADP + H(+)</text>
        <dbReference type="Rhea" id="RHEA:46608"/>
        <dbReference type="Rhea" id="RHEA-COMP:11060"/>
        <dbReference type="Rhea" id="RHEA-COMP:11605"/>
        <dbReference type="ChEBI" id="CHEBI:15378"/>
        <dbReference type="ChEBI" id="CHEBI:30013"/>
        <dbReference type="ChEBI" id="CHEBI:30616"/>
        <dbReference type="ChEBI" id="CHEBI:61977"/>
        <dbReference type="ChEBI" id="CHEBI:456216"/>
        <dbReference type="EC" id="2.7.11.1"/>
    </reaction>
</comment>
<dbReference type="PANTHER" id="PTHR48012">
    <property type="entry name" value="STERILE20-LIKE KINASE, ISOFORM B-RELATED"/>
    <property type="match status" value="1"/>
</dbReference>
<comment type="similarity">
    <text evidence="1">Belongs to the protein kinase superfamily. STE Ser/Thr protein kinase family. STE20 subfamily.</text>
</comment>
<dbReference type="PANTHER" id="PTHR48012:SF10">
    <property type="entry name" value="FI20177P1"/>
    <property type="match status" value="1"/>
</dbReference>
<feature type="repeat" description="ANK" evidence="10">
    <location>
        <begin position="200"/>
        <end position="232"/>
    </location>
</feature>
<dbReference type="Gene3D" id="1.25.40.20">
    <property type="entry name" value="Ankyrin repeat-containing domain"/>
    <property type="match status" value="2"/>
</dbReference>
<dbReference type="InterPro" id="IPR008271">
    <property type="entry name" value="Ser/Thr_kinase_AS"/>
</dbReference>
<dbReference type="EMBL" id="MDYQ01000001">
    <property type="protein sequence ID" value="PRP89785.1"/>
    <property type="molecule type" value="Genomic_DNA"/>
</dbReference>
<keyword evidence="5 11" id="KW-0547">Nucleotide-binding</keyword>
<evidence type="ECO:0000256" key="7">
    <source>
        <dbReference type="ARBA" id="ARBA00022840"/>
    </source>
</evidence>
<keyword evidence="7 11" id="KW-0067">ATP-binding</keyword>
<dbReference type="InterPro" id="IPR050629">
    <property type="entry name" value="STE20/SPS1-PAK"/>
</dbReference>
<evidence type="ECO:0000256" key="4">
    <source>
        <dbReference type="ARBA" id="ARBA00022679"/>
    </source>
</evidence>
<dbReference type="SUPFAM" id="SSF56112">
    <property type="entry name" value="Protein kinase-like (PK-like)"/>
    <property type="match status" value="1"/>
</dbReference>
<dbReference type="PROSITE" id="PS50297">
    <property type="entry name" value="ANK_REP_REGION"/>
    <property type="match status" value="4"/>
</dbReference>
<evidence type="ECO:0000313" key="15">
    <source>
        <dbReference type="EMBL" id="PRP89785.1"/>
    </source>
</evidence>